<evidence type="ECO:0000313" key="1">
    <source>
        <dbReference type="EMBL" id="MCK8787321.1"/>
    </source>
</evidence>
<dbReference type="Proteomes" id="UP001139516">
    <property type="component" value="Unassembled WGS sequence"/>
</dbReference>
<name>A0A9X1YJI1_9PROT</name>
<accession>A0A9X1YJI1</accession>
<keyword evidence="2" id="KW-1185">Reference proteome</keyword>
<proteinExistence type="predicted"/>
<reference evidence="1" key="1">
    <citation type="submission" date="2022-04" db="EMBL/GenBank/DDBJ databases">
        <title>Roseomonas acroporae sp. nov., isolated from coral Acropora digitifera.</title>
        <authorList>
            <person name="Sun H."/>
        </authorList>
    </citation>
    <scope>NUCLEOTIDE SEQUENCE</scope>
    <source>
        <strain evidence="1">NAR14</strain>
    </source>
</reference>
<dbReference type="EMBL" id="JALPRX010000118">
    <property type="protein sequence ID" value="MCK8787321.1"/>
    <property type="molecule type" value="Genomic_DNA"/>
</dbReference>
<dbReference type="AlphaFoldDB" id="A0A9X1YJI1"/>
<organism evidence="1 2">
    <name type="scientific">Roseomonas acroporae</name>
    <dbReference type="NCBI Taxonomy" id="2937791"/>
    <lineage>
        <taxon>Bacteria</taxon>
        <taxon>Pseudomonadati</taxon>
        <taxon>Pseudomonadota</taxon>
        <taxon>Alphaproteobacteria</taxon>
        <taxon>Acetobacterales</taxon>
        <taxon>Roseomonadaceae</taxon>
        <taxon>Roseomonas</taxon>
    </lineage>
</organism>
<sequence>MSDNVITFPPRRPSTAPEDLQAGFEFAAQHGCEVGEERTEDGDAWLFVQRHPNIGCSIITRREGGRLHVEDPWNEEGGYFDSIGEALTAALSAAEGRGLRGPEAA</sequence>
<evidence type="ECO:0000313" key="2">
    <source>
        <dbReference type="Proteomes" id="UP001139516"/>
    </source>
</evidence>
<dbReference type="RefSeq" id="WP_248669373.1">
    <property type="nucleotide sequence ID" value="NZ_JALPRX010000118.1"/>
</dbReference>
<gene>
    <name evidence="1" type="ORF">M0638_23395</name>
</gene>
<comment type="caution">
    <text evidence="1">The sequence shown here is derived from an EMBL/GenBank/DDBJ whole genome shotgun (WGS) entry which is preliminary data.</text>
</comment>
<protein>
    <submittedName>
        <fullName evidence="1">Uncharacterized protein</fullName>
    </submittedName>
</protein>